<dbReference type="RefSeq" id="WP_148740574.1">
    <property type="nucleotide sequence ID" value="NZ_VSTH01000053.1"/>
</dbReference>
<dbReference type="GO" id="GO:0005886">
    <property type="term" value="C:plasma membrane"/>
    <property type="evidence" value="ECO:0007669"/>
    <property type="project" value="UniProtKB-SubCell"/>
</dbReference>
<evidence type="ECO:0000256" key="2">
    <source>
        <dbReference type="ARBA" id="ARBA00022475"/>
    </source>
</evidence>
<dbReference type="PANTHER" id="PTHR30572:SF4">
    <property type="entry name" value="ABC TRANSPORTER PERMEASE YTRF"/>
    <property type="match status" value="1"/>
</dbReference>
<evidence type="ECO:0000256" key="1">
    <source>
        <dbReference type="ARBA" id="ARBA00004651"/>
    </source>
</evidence>
<dbReference type="PANTHER" id="PTHR30572">
    <property type="entry name" value="MEMBRANE COMPONENT OF TRANSPORTER-RELATED"/>
    <property type="match status" value="1"/>
</dbReference>
<comment type="similarity">
    <text evidence="6">Belongs to the ABC-4 integral membrane protein family.</text>
</comment>
<keyword evidence="4 7" id="KW-1133">Transmembrane helix</keyword>
<keyword evidence="11" id="KW-1185">Reference proteome</keyword>
<organism evidence="10 11">
    <name type="scientific">Bradyrhizobium hipponense</name>
    <dbReference type="NCBI Taxonomy" id="2605638"/>
    <lineage>
        <taxon>Bacteria</taxon>
        <taxon>Pseudomonadati</taxon>
        <taxon>Pseudomonadota</taxon>
        <taxon>Alphaproteobacteria</taxon>
        <taxon>Hyphomicrobiales</taxon>
        <taxon>Nitrobacteraceae</taxon>
        <taxon>Bradyrhizobium</taxon>
    </lineage>
</organism>
<dbReference type="AlphaFoldDB" id="A0A5S4YMP8"/>
<dbReference type="InterPro" id="IPR003838">
    <property type="entry name" value="ABC3_permease_C"/>
</dbReference>
<evidence type="ECO:0000256" key="3">
    <source>
        <dbReference type="ARBA" id="ARBA00022692"/>
    </source>
</evidence>
<feature type="transmembrane region" description="Helical" evidence="7">
    <location>
        <begin position="332"/>
        <end position="356"/>
    </location>
</feature>
<evidence type="ECO:0000259" key="9">
    <source>
        <dbReference type="Pfam" id="PF12704"/>
    </source>
</evidence>
<dbReference type="Pfam" id="PF02687">
    <property type="entry name" value="FtsX"/>
    <property type="match status" value="1"/>
</dbReference>
<keyword evidence="5 7" id="KW-0472">Membrane</keyword>
<dbReference type="EMBL" id="VSTH01000053">
    <property type="protein sequence ID" value="TYO65273.1"/>
    <property type="molecule type" value="Genomic_DNA"/>
</dbReference>
<keyword evidence="3 7" id="KW-0812">Transmembrane</keyword>
<comment type="subcellular location">
    <subcellularLocation>
        <location evidence="1">Cell membrane</location>
        <topology evidence="1">Multi-pass membrane protein</topology>
    </subcellularLocation>
</comment>
<proteinExistence type="inferred from homology"/>
<feature type="transmembrane region" description="Helical" evidence="7">
    <location>
        <begin position="285"/>
        <end position="312"/>
    </location>
</feature>
<dbReference type="InterPro" id="IPR025857">
    <property type="entry name" value="MacB_PCD"/>
</dbReference>
<protein>
    <submittedName>
        <fullName evidence="10">FtsX-like permease family protein</fullName>
    </submittedName>
</protein>
<evidence type="ECO:0000256" key="7">
    <source>
        <dbReference type="SAM" id="Phobius"/>
    </source>
</evidence>
<sequence length="411" mass="43130">MKLANSTLAALRAVRVNKLRSALTMLGIVLGVSSVTVMMAVGGGASQRIQTEMRNLGANTIVLNSGALKSGGVSKGQGSRPSVTLADAQAIENEVPAVVAASPQHNFAGMQLIYGNANWSTLVTGTTPEYLTIRNWTVSRGRAFDREDVVQGSKVVVLGRTVAEKLFGNQSPVGQEIRVNRIPMTVIGELAAKGQSLAGLDTDDTAVIPISTALNRVIGRNPANPRAISGVIIKVRDGANMASAFTEIRQVVRERHGLLPAQEDDFYLINLTEVMRAKEDSARALGILLAAIASVSLLVGGIGIMNIMLVSVTERIREIGLRLAVGARRSDILGQFLVEAITLSLIGGIAGVALGLGGAVAVERYANLGVVLNGQLSLVAMAFAAGVGIFFGFYPAWKASLLQPVEALRSD</sequence>
<keyword evidence="2" id="KW-1003">Cell membrane</keyword>
<evidence type="ECO:0000259" key="8">
    <source>
        <dbReference type="Pfam" id="PF02687"/>
    </source>
</evidence>
<gene>
    <name evidence="10" type="ORF">FXV83_17110</name>
</gene>
<evidence type="ECO:0000256" key="4">
    <source>
        <dbReference type="ARBA" id="ARBA00022989"/>
    </source>
</evidence>
<comment type="caution">
    <text evidence="10">The sequence shown here is derived from an EMBL/GenBank/DDBJ whole genome shotgun (WGS) entry which is preliminary data.</text>
</comment>
<dbReference type="Pfam" id="PF12704">
    <property type="entry name" value="MacB_PCD"/>
    <property type="match status" value="1"/>
</dbReference>
<feature type="transmembrane region" description="Helical" evidence="7">
    <location>
        <begin position="21"/>
        <end position="45"/>
    </location>
</feature>
<evidence type="ECO:0000256" key="5">
    <source>
        <dbReference type="ARBA" id="ARBA00023136"/>
    </source>
</evidence>
<dbReference type="GO" id="GO:0022857">
    <property type="term" value="F:transmembrane transporter activity"/>
    <property type="evidence" value="ECO:0007669"/>
    <property type="project" value="TreeGrafter"/>
</dbReference>
<feature type="domain" description="ABC3 transporter permease C-terminal" evidence="8">
    <location>
        <begin position="291"/>
        <end position="400"/>
    </location>
</feature>
<evidence type="ECO:0000256" key="6">
    <source>
        <dbReference type="ARBA" id="ARBA00038076"/>
    </source>
</evidence>
<feature type="domain" description="MacB-like periplasmic core" evidence="9">
    <location>
        <begin position="21"/>
        <end position="250"/>
    </location>
</feature>
<evidence type="ECO:0000313" key="10">
    <source>
        <dbReference type="EMBL" id="TYO65273.1"/>
    </source>
</evidence>
<name>A0A5S4YMP8_9BRAD</name>
<dbReference type="Proteomes" id="UP000324797">
    <property type="component" value="Unassembled WGS sequence"/>
</dbReference>
<evidence type="ECO:0000313" key="11">
    <source>
        <dbReference type="Proteomes" id="UP000324797"/>
    </source>
</evidence>
<dbReference type="InterPro" id="IPR050250">
    <property type="entry name" value="Macrolide_Exporter_MacB"/>
</dbReference>
<feature type="transmembrane region" description="Helical" evidence="7">
    <location>
        <begin position="376"/>
        <end position="394"/>
    </location>
</feature>
<reference evidence="10 11" key="1">
    <citation type="submission" date="2019-08" db="EMBL/GenBank/DDBJ databases">
        <title>Bradyrhizobium hipponensis sp. nov., a rhizobium isolated from a Lupinus angustifolius root nodule in Tunisia.</title>
        <authorList>
            <person name="Off K."/>
            <person name="Rejili M."/>
            <person name="Mars M."/>
            <person name="Brachmann A."/>
            <person name="Marin M."/>
        </authorList>
    </citation>
    <scope>NUCLEOTIDE SEQUENCE [LARGE SCALE GENOMIC DNA]</scope>
    <source>
        <strain evidence="11">aSej3</strain>
    </source>
</reference>
<accession>A0A5S4YMP8</accession>